<dbReference type="AlphaFoldDB" id="Q12LJ9"/>
<dbReference type="PANTHER" id="PTHR43479:SF11">
    <property type="entry name" value="ACREF_ENVCD OPERON REPRESSOR-RELATED"/>
    <property type="match status" value="1"/>
</dbReference>
<evidence type="ECO:0000256" key="2">
    <source>
        <dbReference type="PROSITE-ProRule" id="PRU00335"/>
    </source>
</evidence>
<dbReference type="HOGENOM" id="CLU_1265690_0_0_6"/>
<feature type="DNA-binding region" description="H-T-H motif" evidence="2">
    <location>
        <begin position="38"/>
        <end position="57"/>
    </location>
</feature>
<dbReference type="InterPro" id="IPR009057">
    <property type="entry name" value="Homeodomain-like_sf"/>
</dbReference>
<dbReference type="STRING" id="318161.Sden_2397"/>
<dbReference type="OrthoDB" id="63332at2"/>
<organism evidence="4 5">
    <name type="scientific">Shewanella denitrificans (strain OS217 / ATCC BAA-1090 / DSM 15013)</name>
    <dbReference type="NCBI Taxonomy" id="318161"/>
    <lineage>
        <taxon>Bacteria</taxon>
        <taxon>Pseudomonadati</taxon>
        <taxon>Pseudomonadota</taxon>
        <taxon>Gammaproteobacteria</taxon>
        <taxon>Alteromonadales</taxon>
        <taxon>Shewanellaceae</taxon>
        <taxon>Shewanella</taxon>
    </lineage>
</organism>
<evidence type="ECO:0000259" key="3">
    <source>
        <dbReference type="PROSITE" id="PS50977"/>
    </source>
</evidence>
<dbReference type="eggNOG" id="COG1309">
    <property type="taxonomic scope" value="Bacteria"/>
</dbReference>
<dbReference type="RefSeq" id="WP_011496828.1">
    <property type="nucleotide sequence ID" value="NC_007954.1"/>
</dbReference>
<dbReference type="EMBL" id="CP000302">
    <property type="protein sequence ID" value="ABE55677.1"/>
    <property type="molecule type" value="Genomic_DNA"/>
</dbReference>
<reference evidence="4 5" key="1">
    <citation type="submission" date="2006-03" db="EMBL/GenBank/DDBJ databases">
        <title>Complete sequence of Shewanella denitrificans OS217.</title>
        <authorList>
            <consortium name="US DOE Joint Genome Institute"/>
            <person name="Copeland A."/>
            <person name="Lucas S."/>
            <person name="Lapidus A."/>
            <person name="Barry K."/>
            <person name="Detter J.C."/>
            <person name="Glavina del Rio T."/>
            <person name="Hammon N."/>
            <person name="Israni S."/>
            <person name="Dalin E."/>
            <person name="Tice H."/>
            <person name="Pitluck S."/>
            <person name="Brettin T."/>
            <person name="Bruce D."/>
            <person name="Han C."/>
            <person name="Tapia R."/>
            <person name="Gilna P."/>
            <person name="Kiss H."/>
            <person name="Schmutz J."/>
            <person name="Larimer F."/>
            <person name="Land M."/>
            <person name="Hauser L."/>
            <person name="Kyrpides N."/>
            <person name="Lykidis A."/>
            <person name="Richardson P."/>
        </authorList>
    </citation>
    <scope>NUCLEOTIDE SEQUENCE [LARGE SCALE GENOMIC DNA]</scope>
    <source>
        <strain evidence="5">OS217 / ATCC BAA-1090 / DSM 15013</strain>
    </source>
</reference>
<dbReference type="GO" id="GO:0003677">
    <property type="term" value="F:DNA binding"/>
    <property type="evidence" value="ECO:0007669"/>
    <property type="project" value="UniProtKB-UniRule"/>
</dbReference>
<proteinExistence type="predicted"/>
<gene>
    <name evidence="4" type="ordered locus">Sden_2397</name>
</gene>
<dbReference type="InterPro" id="IPR001647">
    <property type="entry name" value="HTH_TetR"/>
</dbReference>
<dbReference type="InterPro" id="IPR050624">
    <property type="entry name" value="HTH-type_Tx_Regulator"/>
</dbReference>
<evidence type="ECO:0000313" key="4">
    <source>
        <dbReference type="EMBL" id="ABE55677.1"/>
    </source>
</evidence>
<dbReference type="PANTHER" id="PTHR43479">
    <property type="entry name" value="ACREF/ENVCD OPERON REPRESSOR-RELATED"/>
    <property type="match status" value="1"/>
</dbReference>
<dbReference type="Proteomes" id="UP000001982">
    <property type="component" value="Chromosome"/>
</dbReference>
<accession>Q12LJ9</accession>
<keyword evidence="5" id="KW-1185">Reference proteome</keyword>
<dbReference type="SUPFAM" id="SSF46689">
    <property type="entry name" value="Homeodomain-like"/>
    <property type="match status" value="1"/>
</dbReference>
<evidence type="ECO:0000313" key="5">
    <source>
        <dbReference type="Proteomes" id="UP000001982"/>
    </source>
</evidence>
<protein>
    <submittedName>
        <fullName evidence="4">Transcriptional regulator, TetR family</fullName>
    </submittedName>
</protein>
<dbReference type="DNASU" id="4018895"/>
<keyword evidence="1 2" id="KW-0238">DNA-binding</keyword>
<dbReference type="PROSITE" id="PS50977">
    <property type="entry name" value="HTH_TETR_2"/>
    <property type="match status" value="1"/>
</dbReference>
<dbReference type="KEGG" id="sdn:Sden_2397"/>
<name>Q12LJ9_SHEDO</name>
<dbReference type="Pfam" id="PF00440">
    <property type="entry name" value="TetR_N"/>
    <property type="match status" value="1"/>
</dbReference>
<sequence length="225" mass="25614">MSTENIFKPQQQRSQDTQRKLMAALHLCLKDKFFEHISIKELADHAGVSVGTFYRRFKDKESLLPLLYQDFGNELNLWVTELESRKFTSLRQALICISQETQQFLVSKKCVFRTLHLNSRLRSEILVADKVVDRKQVYRRLATIFVNANQGPANLYGQELSEALQLALLKADTAVYIMVNTLLDKVLYPELTPAIACELDAEAFSGELSTVLLAYLQVKTVAIPS</sequence>
<evidence type="ECO:0000256" key="1">
    <source>
        <dbReference type="ARBA" id="ARBA00023125"/>
    </source>
</evidence>
<dbReference type="Gene3D" id="1.10.357.10">
    <property type="entry name" value="Tetracycline Repressor, domain 2"/>
    <property type="match status" value="1"/>
</dbReference>
<feature type="domain" description="HTH tetR-type" evidence="3">
    <location>
        <begin position="15"/>
        <end position="75"/>
    </location>
</feature>